<organism evidence="7 8">
    <name type="scientific">Lasiosphaeria hispida</name>
    <dbReference type="NCBI Taxonomy" id="260671"/>
    <lineage>
        <taxon>Eukaryota</taxon>
        <taxon>Fungi</taxon>
        <taxon>Dikarya</taxon>
        <taxon>Ascomycota</taxon>
        <taxon>Pezizomycotina</taxon>
        <taxon>Sordariomycetes</taxon>
        <taxon>Sordariomycetidae</taxon>
        <taxon>Sordariales</taxon>
        <taxon>Lasiosphaeriaceae</taxon>
        <taxon>Lasiosphaeria</taxon>
    </lineage>
</organism>
<comment type="caution">
    <text evidence="7">The sequence shown here is derived from an EMBL/GenBank/DDBJ whole genome shotgun (WGS) entry which is preliminary data.</text>
</comment>
<dbReference type="PANTHER" id="PTHR34997:SF1">
    <property type="entry name" value="PEPTIDOGLYCAN-BINDING LYSIN DOMAIN"/>
    <property type="match status" value="1"/>
</dbReference>
<evidence type="ECO:0000256" key="1">
    <source>
        <dbReference type="ARBA" id="ARBA00022669"/>
    </source>
</evidence>
<keyword evidence="8" id="KW-1185">Reference proteome</keyword>
<dbReference type="AlphaFoldDB" id="A0AAJ0HSX8"/>
<feature type="chain" id="PRO_5042536297" description="LysM domain-containing protein" evidence="5">
    <location>
        <begin position="25"/>
        <end position="111"/>
    </location>
</feature>
<reference evidence="7" key="2">
    <citation type="submission" date="2023-06" db="EMBL/GenBank/DDBJ databases">
        <authorList>
            <consortium name="Lawrence Berkeley National Laboratory"/>
            <person name="Haridas S."/>
            <person name="Hensen N."/>
            <person name="Bonometti L."/>
            <person name="Westerberg I."/>
            <person name="Brannstrom I.O."/>
            <person name="Guillou S."/>
            <person name="Cros-Aarteil S."/>
            <person name="Calhoun S."/>
            <person name="Kuo A."/>
            <person name="Mondo S."/>
            <person name="Pangilinan J."/>
            <person name="Riley R."/>
            <person name="Labutti K."/>
            <person name="Andreopoulos B."/>
            <person name="Lipzen A."/>
            <person name="Chen C."/>
            <person name="Yanf M."/>
            <person name="Daum C."/>
            <person name="Ng V."/>
            <person name="Clum A."/>
            <person name="Steindorff A."/>
            <person name="Ohm R."/>
            <person name="Martin F."/>
            <person name="Silar P."/>
            <person name="Natvig D."/>
            <person name="Lalanne C."/>
            <person name="Gautier V."/>
            <person name="Ament-Velasquez S.L."/>
            <person name="Kruys A."/>
            <person name="Hutchinson M.I."/>
            <person name="Powell A.J."/>
            <person name="Barry K."/>
            <person name="Miller A.N."/>
            <person name="Grigoriev I.V."/>
            <person name="Debuchy R."/>
            <person name="Gladieux P."/>
            <person name="Thoren M.H."/>
            <person name="Johannesson H."/>
        </authorList>
    </citation>
    <scope>NUCLEOTIDE SEQUENCE</scope>
    <source>
        <strain evidence="7">CBS 955.72</strain>
    </source>
</reference>
<dbReference type="InterPro" id="IPR052210">
    <property type="entry name" value="LysM1-like"/>
</dbReference>
<sequence length="111" mass="11304">MIFIMQAAALVLVVGAALVPRACTSSVTAQVGSTCASIAGGWGITVEEFKSFNPTVNDCLKLTPGVSYCVEWEGALPGQTSTVTTTTTKGTPTTTMTTSTTNTTPLGPSPT</sequence>
<name>A0AAJ0HSX8_9PEZI</name>
<feature type="region of interest" description="Disordered" evidence="4">
    <location>
        <begin position="80"/>
        <end position="111"/>
    </location>
</feature>
<dbReference type="Gene3D" id="3.10.350.10">
    <property type="entry name" value="LysM domain"/>
    <property type="match status" value="1"/>
</dbReference>
<evidence type="ECO:0000256" key="3">
    <source>
        <dbReference type="ARBA" id="ARBA00044955"/>
    </source>
</evidence>
<dbReference type="Proteomes" id="UP001275084">
    <property type="component" value="Unassembled WGS sequence"/>
</dbReference>
<comment type="similarity">
    <text evidence="3">Belongs to the secreted LysM effector family.</text>
</comment>
<feature type="signal peptide" evidence="5">
    <location>
        <begin position="1"/>
        <end position="24"/>
    </location>
</feature>
<dbReference type="EMBL" id="JAUIQD010000002">
    <property type="protein sequence ID" value="KAK3360616.1"/>
    <property type="molecule type" value="Genomic_DNA"/>
</dbReference>
<keyword evidence="1" id="KW-0147">Chitin-binding</keyword>
<proteinExistence type="inferred from homology"/>
<keyword evidence="2" id="KW-0843">Virulence</keyword>
<accession>A0AAJ0HSX8</accession>
<evidence type="ECO:0000256" key="4">
    <source>
        <dbReference type="SAM" id="MobiDB-lite"/>
    </source>
</evidence>
<evidence type="ECO:0000256" key="5">
    <source>
        <dbReference type="SAM" id="SignalP"/>
    </source>
</evidence>
<dbReference type="InterPro" id="IPR018392">
    <property type="entry name" value="LysM"/>
</dbReference>
<evidence type="ECO:0000259" key="6">
    <source>
        <dbReference type="PROSITE" id="PS51782"/>
    </source>
</evidence>
<evidence type="ECO:0000256" key="2">
    <source>
        <dbReference type="ARBA" id="ARBA00023026"/>
    </source>
</evidence>
<dbReference type="InterPro" id="IPR036779">
    <property type="entry name" value="LysM_dom_sf"/>
</dbReference>
<keyword evidence="5" id="KW-0732">Signal</keyword>
<reference evidence="7" key="1">
    <citation type="journal article" date="2023" name="Mol. Phylogenet. Evol.">
        <title>Genome-scale phylogeny and comparative genomics of the fungal order Sordariales.</title>
        <authorList>
            <person name="Hensen N."/>
            <person name="Bonometti L."/>
            <person name="Westerberg I."/>
            <person name="Brannstrom I.O."/>
            <person name="Guillou S."/>
            <person name="Cros-Aarteil S."/>
            <person name="Calhoun S."/>
            <person name="Haridas S."/>
            <person name="Kuo A."/>
            <person name="Mondo S."/>
            <person name="Pangilinan J."/>
            <person name="Riley R."/>
            <person name="LaButti K."/>
            <person name="Andreopoulos B."/>
            <person name="Lipzen A."/>
            <person name="Chen C."/>
            <person name="Yan M."/>
            <person name="Daum C."/>
            <person name="Ng V."/>
            <person name="Clum A."/>
            <person name="Steindorff A."/>
            <person name="Ohm R.A."/>
            <person name="Martin F."/>
            <person name="Silar P."/>
            <person name="Natvig D.O."/>
            <person name="Lalanne C."/>
            <person name="Gautier V."/>
            <person name="Ament-Velasquez S.L."/>
            <person name="Kruys A."/>
            <person name="Hutchinson M.I."/>
            <person name="Powell A.J."/>
            <person name="Barry K."/>
            <person name="Miller A.N."/>
            <person name="Grigoriev I.V."/>
            <person name="Debuchy R."/>
            <person name="Gladieux P."/>
            <person name="Hiltunen Thoren M."/>
            <person name="Johannesson H."/>
        </authorList>
    </citation>
    <scope>NUCLEOTIDE SEQUENCE</scope>
    <source>
        <strain evidence="7">CBS 955.72</strain>
    </source>
</reference>
<dbReference type="PROSITE" id="PS51782">
    <property type="entry name" value="LYSM"/>
    <property type="match status" value="1"/>
</dbReference>
<evidence type="ECO:0000313" key="7">
    <source>
        <dbReference type="EMBL" id="KAK3360616.1"/>
    </source>
</evidence>
<dbReference type="SUPFAM" id="SSF54106">
    <property type="entry name" value="LysM domain"/>
    <property type="match status" value="1"/>
</dbReference>
<dbReference type="GO" id="GO:0008061">
    <property type="term" value="F:chitin binding"/>
    <property type="evidence" value="ECO:0007669"/>
    <property type="project" value="UniProtKB-KW"/>
</dbReference>
<protein>
    <recommendedName>
        <fullName evidence="6">LysM domain-containing protein</fullName>
    </recommendedName>
</protein>
<evidence type="ECO:0000313" key="8">
    <source>
        <dbReference type="Proteomes" id="UP001275084"/>
    </source>
</evidence>
<dbReference type="PANTHER" id="PTHR34997">
    <property type="entry name" value="AM15"/>
    <property type="match status" value="1"/>
</dbReference>
<gene>
    <name evidence="7" type="ORF">B0T25DRAFT_565495</name>
</gene>
<feature type="domain" description="LysM" evidence="6">
    <location>
        <begin position="25"/>
        <end position="70"/>
    </location>
</feature>